<dbReference type="GO" id="GO:0005509">
    <property type="term" value="F:calcium ion binding"/>
    <property type="evidence" value="ECO:0007669"/>
    <property type="project" value="InterPro"/>
</dbReference>
<evidence type="ECO:0000256" key="5">
    <source>
        <dbReference type="ARBA" id="ARBA00022737"/>
    </source>
</evidence>
<gene>
    <name evidence="8" type="ORF">NIES267_02290</name>
</gene>
<dbReference type="GO" id="GO:0016020">
    <property type="term" value="C:membrane"/>
    <property type="evidence" value="ECO:0007669"/>
    <property type="project" value="UniProtKB-SubCell"/>
</dbReference>
<evidence type="ECO:0000256" key="7">
    <source>
        <dbReference type="ARBA" id="ARBA00023136"/>
    </source>
</evidence>
<reference evidence="8 9" key="1">
    <citation type="submission" date="2017-06" db="EMBL/GenBank/DDBJ databases">
        <title>Genome sequencing of cyanobaciteial culture collection at National Institute for Environmental Studies (NIES).</title>
        <authorList>
            <person name="Hirose Y."/>
            <person name="Shimura Y."/>
            <person name="Fujisawa T."/>
            <person name="Nakamura Y."/>
            <person name="Kawachi M."/>
        </authorList>
    </citation>
    <scope>NUCLEOTIDE SEQUENCE [LARGE SCALE GENOMIC DNA]</scope>
    <source>
        <strain evidence="8 9">NIES-267</strain>
    </source>
</reference>
<keyword evidence="5" id="KW-0677">Repeat</keyword>
<dbReference type="GO" id="GO:0090729">
    <property type="term" value="F:toxin activity"/>
    <property type="evidence" value="ECO:0007669"/>
    <property type="project" value="UniProtKB-KW"/>
</dbReference>
<evidence type="ECO:0000256" key="4">
    <source>
        <dbReference type="ARBA" id="ARBA00022656"/>
    </source>
</evidence>
<dbReference type="InterPro" id="IPR050557">
    <property type="entry name" value="RTX_toxin/Mannuronan_C5-epim"/>
</dbReference>
<organism evidence="8 9">
    <name type="scientific">Calothrix parasitica NIES-267</name>
    <dbReference type="NCBI Taxonomy" id="1973488"/>
    <lineage>
        <taxon>Bacteria</taxon>
        <taxon>Bacillati</taxon>
        <taxon>Cyanobacteriota</taxon>
        <taxon>Cyanophyceae</taxon>
        <taxon>Nostocales</taxon>
        <taxon>Calotrichaceae</taxon>
        <taxon>Calothrix</taxon>
    </lineage>
</organism>
<keyword evidence="3" id="KW-0964">Secreted</keyword>
<dbReference type="PRINTS" id="PR00313">
    <property type="entry name" value="CABNDNGRPT"/>
</dbReference>
<dbReference type="Pfam" id="PF17963">
    <property type="entry name" value="Big_9"/>
    <property type="match status" value="1"/>
</dbReference>
<dbReference type="Gene3D" id="2.60.40.3440">
    <property type="match status" value="1"/>
</dbReference>
<dbReference type="Gene3D" id="2.150.10.10">
    <property type="entry name" value="Serralysin-like metalloprotease, C-terminal"/>
    <property type="match status" value="2"/>
</dbReference>
<keyword evidence="6" id="KW-0843">Virulence</keyword>
<evidence type="ECO:0000313" key="9">
    <source>
        <dbReference type="Proteomes" id="UP000218418"/>
    </source>
</evidence>
<evidence type="ECO:0000256" key="1">
    <source>
        <dbReference type="ARBA" id="ARBA00004370"/>
    </source>
</evidence>
<dbReference type="EMBL" id="AP018227">
    <property type="protein sequence ID" value="BAY80764.1"/>
    <property type="molecule type" value="Genomic_DNA"/>
</dbReference>
<dbReference type="AlphaFoldDB" id="A0A1Z4LHV4"/>
<dbReference type="PANTHER" id="PTHR38340">
    <property type="entry name" value="S-LAYER PROTEIN"/>
    <property type="match status" value="1"/>
</dbReference>
<dbReference type="GO" id="GO:0005576">
    <property type="term" value="C:extracellular region"/>
    <property type="evidence" value="ECO:0007669"/>
    <property type="project" value="UniProtKB-SubCell"/>
</dbReference>
<evidence type="ECO:0000256" key="3">
    <source>
        <dbReference type="ARBA" id="ARBA00022525"/>
    </source>
</evidence>
<dbReference type="InterPro" id="IPR011049">
    <property type="entry name" value="Serralysin-like_metalloprot_C"/>
</dbReference>
<keyword evidence="7" id="KW-0472">Membrane</keyword>
<name>A0A1Z4LHV4_9CYAN</name>
<dbReference type="InterPro" id="IPR001343">
    <property type="entry name" value="Hemolysn_Ca-bd"/>
</dbReference>
<dbReference type="OrthoDB" id="475684at2"/>
<protein>
    <submittedName>
        <fullName evidence="8">FG-GAP repeat-containing protein</fullName>
    </submittedName>
</protein>
<keyword evidence="4" id="KW-0800">Toxin</keyword>
<comment type="subcellular location">
    <subcellularLocation>
        <location evidence="1">Membrane</location>
    </subcellularLocation>
    <subcellularLocation>
        <location evidence="2">Secreted</location>
    </subcellularLocation>
</comment>
<dbReference type="PROSITE" id="PS00330">
    <property type="entry name" value="HEMOLYSIN_CALCIUM"/>
    <property type="match status" value="1"/>
</dbReference>
<dbReference type="SUPFAM" id="SSF51120">
    <property type="entry name" value="beta-Roll"/>
    <property type="match status" value="2"/>
</dbReference>
<evidence type="ECO:0000256" key="2">
    <source>
        <dbReference type="ARBA" id="ARBA00004613"/>
    </source>
</evidence>
<evidence type="ECO:0000256" key="6">
    <source>
        <dbReference type="ARBA" id="ARBA00023026"/>
    </source>
</evidence>
<dbReference type="Pfam" id="PF00353">
    <property type="entry name" value="HemolysinCabind"/>
    <property type="match status" value="2"/>
</dbReference>
<dbReference type="InterPro" id="IPR003995">
    <property type="entry name" value="RTX_toxin_determinant-A"/>
</dbReference>
<dbReference type="PRINTS" id="PR01488">
    <property type="entry name" value="RTXTOXINA"/>
</dbReference>
<keyword evidence="9" id="KW-1185">Reference proteome</keyword>
<evidence type="ECO:0000313" key="8">
    <source>
        <dbReference type="EMBL" id="BAY80764.1"/>
    </source>
</evidence>
<dbReference type="PANTHER" id="PTHR38340:SF1">
    <property type="entry name" value="S-LAYER PROTEIN"/>
    <property type="match status" value="1"/>
</dbReference>
<proteinExistence type="predicted"/>
<dbReference type="InterPro" id="IPR018511">
    <property type="entry name" value="Hemolysin-typ_Ca-bd_CS"/>
</dbReference>
<dbReference type="Proteomes" id="UP000218418">
    <property type="component" value="Chromosome"/>
</dbReference>
<accession>A0A1Z4LHV4</accession>
<sequence>MTNIFSFEPEITFEVIDGGFDGEFDGTGDSVFPGNFFTIILGSSGEAAEFAEFNIHEFVIPEGDTVINARFDVKITGLEVGGLGASFGDNPDSIGAFGYSGNGVADASDFETGILLDTEDTSKPSVGQQLSFEITDFVKNLVKNDEPFVGIGLRALELGGVSVDSVSISQPTLIIETAPKSNNSPVASDDIVTVSQNTVIRIPVTNLLANDTDSDDDSLTITVANNAVDGTVNLNDNGTTDDFRDDTIIFTPNKGFSGSASFEYTVSDNQGDSDIGLVNVVIPNNIDGSNEDDNLEGSDIKDIIRGLKGDDTLKGFSGDDILKGGKGKDELFGNAGDDYLFGGQGEDNLFGEEGNDFLESGNGKNKLDGGIGNDGLLGGDNQDILIGGEGNDFLNGGAGADTMTGGIGADNFYLDGNSSIKDIITDFNLGEGDRIITFNNLLFKDLSFSNSDILFGDKVLATLEGFETNSLNESHFHAI</sequence>